<evidence type="ECO:0000256" key="2">
    <source>
        <dbReference type="SAM" id="Coils"/>
    </source>
</evidence>
<feature type="domain" description="Nephrocystin 3-like N-terminal" evidence="3">
    <location>
        <begin position="311"/>
        <end position="482"/>
    </location>
</feature>
<dbReference type="Pfam" id="PF25053">
    <property type="entry name" value="DUF7791"/>
    <property type="match status" value="1"/>
</dbReference>
<dbReference type="AlphaFoldDB" id="A0A1L7XCF5"/>
<evidence type="ECO:0000256" key="1">
    <source>
        <dbReference type="ARBA" id="ARBA00022737"/>
    </source>
</evidence>
<name>A0A1L7XCF5_9HELO</name>
<dbReference type="PANTHER" id="PTHR10039">
    <property type="entry name" value="AMELOGENIN"/>
    <property type="match status" value="1"/>
</dbReference>
<dbReference type="PANTHER" id="PTHR10039:SF5">
    <property type="entry name" value="NACHT DOMAIN-CONTAINING PROTEIN"/>
    <property type="match status" value="1"/>
</dbReference>
<gene>
    <name evidence="5" type="ORF">PAC_12608</name>
</gene>
<evidence type="ECO:0000313" key="5">
    <source>
        <dbReference type="EMBL" id="CZR62711.1"/>
    </source>
</evidence>
<feature type="coiled-coil region" evidence="2">
    <location>
        <begin position="77"/>
        <end position="132"/>
    </location>
</feature>
<dbReference type="OrthoDB" id="443402at2759"/>
<reference evidence="5 6" key="1">
    <citation type="submission" date="2016-03" db="EMBL/GenBank/DDBJ databases">
        <authorList>
            <person name="Ploux O."/>
        </authorList>
    </citation>
    <scope>NUCLEOTIDE SEQUENCE [LARGE SCALE GENOMIC DNA]</scope>
    <source>
        <strain evidence="5 6">UAMH 11012</strain>
    </source>
</reference>
<dbReference type="InterPro" id="IPR056884">
    <property type="entry name" value="NPHP3-like_N"/>
</dbReference>
<evidence type="ECO:0008006" key="7">
    <source>
        <dbReference type="Google" id="ProtNLM"/>
    </source>
</evidence>
<protein>
    <recommendedName>
        <fullName evidence="7">NACHT domain-containing protein</fullName>
    </recommendedName>
</protein>
<dbReference type="SUPFAM" id="SSF52540">
    <property type="entry name" value="P-loop containing nucleoside triphosphate hydrolases"/>
    <property type="match status" value="1"/>
</dbReference>
<keyword evidence="6" id="KW-1185">Reference proteome</keyword>
<proteinExistence type="predicted"/>
<feature type="coiled-coil region" evidence="2">
    <location>
        <begin position="156"/>
        <end position="190"/>
    </location>
</feature>
<feature type="domain" description="DUF7791" evidence="4">
    <location>
        <begin position="653"/>
        <end position="712"/>
    </location>
</feature>
<dbReference type="InterPro" id="IPR056693">
    <property type="entry name" value="DUF7791"/>
</dbReference>
<evidence type="ECO:0000259" key="4">
    <source>
        <dbReference type="Pfam" id="PF25053"/>
    </source>
</evidence>
<dbReference type="Proteomes" id="UP000184330">
    <property type="component" value="Unassembled WGS sequence"/>
</dbReference>
<sequence length="1153" mass="129229">MEPLSALALSGTVLQFIESAGKLLSEAHQVCRSANGITASNRDAIAVYEDFRAAAGSLLASPVRSTTADDLAVTSLADKCQELSDDLVKDLKNLQAKNPGSKREGFRIAWRALRERGELESLEKRLDRYRQQILTRIIFMMSQEQSSTFLRLKECARMDEEAANKSREQLEALRNELLTFTRVIEQCNQDVSDKLQDQEDATTKLSELISNISSTRTKIEKEDWILGKLKFPGMQRRENAIEPALAGTYRWLLYPPEADHSRSSSLDLDVASLDKDDISGALRMLNKLAVQTVKSFSESGQESELKTETRARFLSWLESGSGIFYLSGKPGSGKSTMMKFVTREKRTAEVLKTWTAGKQLVFASFFFWSSGLSMQRSIEGLYRGLLWETLKACPELMPTVFPRMWNHSPDHLMASMSDMEFSIGELEEALLKLTNAMCDLSGHRVCFFIDGLDEFEGDHWKLAKILKEWASSPGVKICVSSRPYSDFENSFTTGPEACLRLQAHTYQDMLQAAKSEFESDERLSRFSPGDHDYMLLIKSAVEKSNGVFLWLRLAIRHLLRGIGNQYSVSQLAEIIQSMPEDVSDMFQNMLDKLLARPDRVRVAITLLCLSDPTLQKRCHQYVVYFSVMDDVLDGIIAMDELTTRPPGERYSPGQIEQRIHTTESRLKGRCEDFVDVLDSPTKKKPLPLHRYIEFVHRDLRDFLVQDHVVDKLYKTAGWGPPKLAGLYRYVSVVLLRMVPSLVGSSGLVDSLIDEFYDSETTSAEELELLLGVITLNAFTGAQEVSSTKRYCTILALREDLHNQNVERKVRCITPGPANPLSFGMSFISAAAFYRHNEFVLRLTTQNPFMLGLNAGSNLLLSASLGGAGVRVAYSRSGEFNTLLPRTGGIKYLVRSDAARNHGGIGALLYPQSPVDVYPDSEGDPGYQMDDIRPTKSNNARKLRKGATEPLMLARTLFEQGAPPNLKLRCDIPAWKGLHWTPWTATLLSLAGIIRRGDLLDVLPEMLELYLSHGADPTICFVGRYLPRHKLKPLPVWRVGPGIYAHPKMEVHIPKLFDHDNWYYLTLAQVVELLEHPKKKAVADLLRTKSVGQAATASLGEQGADPSKIANLGLAELGNCYFFVSMIVRGIELNGLTIPDEARNRLLPTSLIPI</sequence>
<accession>A0A1L7XCF5</accession>
<evidence type="ECO:0000259" key="3">
    <source>
        <dbReference type="Pfam" id="PF24883"/>
    </source>
</evidence>
<evidence type="ECO:0000313" key="6">
    <source>
        <dbReference type="Proteomes" id="UP000184330"/>
    </source>
</evidence>
<dbReference type="Gene3D" id="3.40.50.300">
    <property type="entry name" value="P-loop containing nucleotide triphosphate hydrolases"/>
    <property type="match status" value="1"/>
</dbReference>
<dbReference type="EMBL" id="FJOG01000021">
    <property type="protein sequence ID" value="CZR62711.1"/>
    <property type="molecule type" value="Genomic_DNA"/>
</dbReference>
<keyword evidence="2" id="KW-0175">Coiled coil</keyword>
<organism evidence="5 6">
    <name type="scientific">Phialocephala subalpina</name>
    <dbReference type="NCBI Taxonomy" id="576137"/>
    <lineage>
        <taxon>Eukaryota</taxon>
        <taxon>Fungi</taxon>
        <taxon>Dikarya</taxon>
        <taxon>Ascomycota</taxon>
        <taxon>Pezizomycotina</taxon>
        <taxon>Leotiomycetes</taxon>
        <taxon>Helotiales</taxon>
        <taxon>Mollisiaceae</taxon>
        <taxon>Phialocephala</taxon>
        <taxon>Phialocephala fortinii species complex</taxon>
    </lineage>
</organism>
<dbReference type="InterPro" id="IPR027417">
    <property type="entry name" value="P-loop_NTPase"/>
</dbReference>
<keyword evidence="1" id="KW-0677">Repeat</keyword>
<dbReference type="Pfam" id="PF24883">
    <property type="entry name" value="NPHP3_N"/>
    <property type="match status" value="1"/>
</dbReference>